<dbReference type="RefSeq" id="WP_229724098.1">
    <property type="nucleotide sequence ID" value="NZ_BMDP01000003.1"/>
</dbReference>
<reference evidence="1" key="1">
    <citation type="journal article" date="2014" name="Int. J. Syst. Evol. Microbiol.">
        <title>Complete genome sequence of Corynebacterium casei LMG S-19264T (=DSM 44701T), isolated from a smear-ripened cheese.</title>
        <authorList>
            <consortium name="US DOE Joint Genome Institute (JGI-PGF)"/>
            <person name="Walter F."/>
            <person name="Albersmeier A."/>
            <person name="Kalinowski J."/>
            <person name="Ruckert C."/>
        </authorList>
    </citation>
    <scope>NUCLEOTIDE SEQUENCE</scope>
    <source>
        <strain evidence="1">CCM 7664</strain>
    </source>
</reference>
<evidence type="ECO:0000313" key="2">
    <source>
        <dbReference type="Proteomes" id="UP000627205"/>
    </source>
</evidence>
<protein>
    <submittedName>
        <fullName evidence="1">Uncharacterized protein</fullName>
    </submittedName>
</protein>
<dbReference type="InterPro" id="IPR036390">
    <property type="entry name" value="WH_DNA-bd_sf"/>
</dbReference>
<accession>A0A8J3AYL9</accession>
<comment type="caution">
    <text evidence="1">The sequence shown here is derived from an EMBL/GenBank/DDBJ whole genome shotgun (WGS) entry which is preliminary data.</text>
</comment>
<dbReference type="Gene3D" id="1.10.10.10">
    <property type="entry name" value="Winged helix-like DNA-binding domain superfamily/Winged helix DNA-binding domain"/>
    <property type="match status" value="1"/>
</dbReference>
<dbReference type="Proteomes" id="UP000627205">
    <property type="component" value="Unassembled WGS sequence"/>
</dbReference>
<dbReference type="SUPFAM" id="SSF46785">
    <property type="entry name" value="Winged helix' DNA-binding domain"/>
    <property type="match status" value="1"/>
</dbReference>
<name>A0A8J3AYL9_9BURK</name>
<dbReference type="AlphaFoldDB" id="A0A8J3AYL9"/>
<keyword evidence="2" id="KW-1185">Reference proteome</keyword>
<gene>
    <name evidence="1" type="ORF">GCM10011430_24560</name>
</gene>
<reference evidence="1" key="2">
    <citation type="submission" date="2020-09" db="EMBL/GenBank/DDBJ databases">
        <authorList>
            <person name="Sun Q."/>
            <person name="Sedlacek I."/>
        </authorList>
    </citation>
    <scope>NUCLEOTIDE SEQUENCE</scope>
    <source>
        <strain evidence="1">CCM 7664</strain>
    </source>
</reference>
<proteinExistence type="predicted"/>
<dbReference type="InterPro" id="IPR036388">
    <property type="entry name" value="WH-like_DNA-bd_sf"/>
</dbReference>
<dbReference type="Pfam" id="PF12840">
    <property type="entry name" value="HTH_20"/>
    <property type="match status" value="1"/>
</dbReference>
<dbReference type="EMBL" id="BMDP01000003">
    <property type="protein sequence ID" value="GGI55282.1"/>
    <property type="molecule type" value="Genomic_DNA"/>
</dbReference>
<sequence>MMHANHAMNSAAHYEEHDVDPTKATILRHLWEASRETGPWSLAKLSKRTNVPMSTLLRTLAEFEAAGIVDMSTEADGRSFASLNAIGVEIYPSLFNTQ</sequence>
<organism evidence="1 2">
    <name type="scientific">Oxalicibacterium solurbis</name>
    <dbReference type="NCBI Taxonomy" id="69280"/>
    <lineage>
        <taxon>Bacteria</taxon>
        <taxon>Pseudomonadati</taxon>
        <taxon>Pseudomonadota</taxon>
        <taxon>Betaproteobacteria</taxon>
        <taxon>Burkholderiales</taxon>
        <taxon>Oxalobacteraceae</taxon>
        <taxon>Oxalicibacterium</taxon>
    </lineage>
</organism>
<evidence type="ECO:0000313" key="1">
    <source>
        <dbReference type="EMBL" id="GGI55282.1"/>
    </source>
</evidence>